<gene>
    <name evidence="1" type="ORF">MENT_LOCUS51865</name>
</gene>
<comment type="caution">
    <text evidence="1">The sequence shown here is derived from an EMBL/GenBank/DDBJ whole genome shotgun (WGS) entry which is preliminary data.</text>
</comment>
<accession>A0A6V7XH55</accession>
<reference evidence="1 2" key="1">
    <citation type="submission" date="2020-08" db="EMBL/GenBank/DDBJ databases">
        <authorList>
            <person name="Koutsovoulos G."/>
            <person name="Danchin GJ E."/>
        </authorList>
    </citation>
    <scope>NUCLEOTIDE SEQUENCE [LARGE SCALE GENOMIC DNA]</scope>
</reference>
<sequence>MCAPVLHTDNGREFENQYNHALFNEWRVKLVHGQGNENKNSKDIEDRQRLN</sequence>
<proteinExistence type="predicted"/>
<name>A0A6V7XH55_MELEN</name>
<evidence type="ECO:0000313" key="1">
    <source>
        <dbReference type="EMBL" id="CAD2198542.1"/>
    </source>
</evidence>
<organism evidence="1 2">
    <name type="scientific">Meloidogyne enterolobii</name>
    <name type="common">Root-knot nematode worm</name>
    <name type="synonym">Meloidogyne mayaguensis</name>
    <dbReference type="NCBI Taxonomy" id="390850"/>
    <lineage>
        <taxon>Eukaryota</taxon>
        <taxon>Metazoa</taxon>
        <taxon>Ecdysozoa</taxon>
        <taxon>Nematoda</taxon>
        <taxon>Chromadorea</taxon>
        <taxon>Rhabditida</taxon>
        <taxon>Tylenchina</taxon>
        <taxon>Tylenchomorpha</taxon>
        <taxon>Tylenchoidea</taxon>
        <taxon>Meloidogynidae</taxon>
        <taxon>Meloidogyninae</taxon>
        <taxon>Meloidogyne</taxon>
    </lineage>
</organism>
<evidence type="ECO:0000313" key="2">
    <source>
        <dbReference type="Proteomes" id="UP000580250"/>
    </source>
</evidence>
<protein>
    <submittedName>
        <fullName evidence="1">Uncharacterized protein</fullName>
    </submittedName>
</protein>
<dbReference type="AlphaFoldDB" id="A0A6V7XH55"/>
<dbReference type="EMBL" id="CAJEWN010001573">
    <property type="protein sequence ID" value="CAD2198542.1"/>
    <property type="molecule type" value="Genomic_DNA"/>
</dbReference>
<dbReference type="Proteomes" id="UP000580250">
    <property type="component" value="Unassembled WGS sequence"/>
</dbReference>